<sequence>MRLTLTPLPNLSCFNQRPEVQAALAPYSLKFAHCILPILYLEGGLRADGGLNDVASDRGGLTKYGISQRAYPTVNIKNLTIAHAIRLYHRDYWRAMYCEQLDDGVDLLTLDGAINHGSFAMSQVLQRASGAKADGRIGPNTLKAVRSCAPQSLVARLSVNRGRKYARICTNDASQKPNLEGWFNRLAHISEYAFAELWGQHG</sequence>
<evidence type="ECO:0000259" key="2">
    <source>
        <dbReference type="Pfam" id="PF09374"/>
    </source>
</evidence>
<dbReference type="InterPro" id="IPR018537">
    <property type="entry name" value="Peptidoglycan-bd_3"/>
</dbReference>
<dbReference type="AlphaFoldDB" id="A0AB73BMM4"/>
<dbReference type="SUPFAM" id="SSF53955">
    <property type="entry name" value="Lysozyme-like"/>
    <property type="match status" value="1"/>
</dbReference>
<name>A0AB73BMM4_9GAMM</name>
<evidence type="ECO:0000313" key="4">
    <source>
        <dbReference type="Proteomes" id="UP000324162"/>
    </source>
</evidence>
<reference evidence="3 4" key="1">
    <citation type="submission" date="2019-01" db="EMBL/GenBank/DDBJ databases">
        <title>Genome sequences of marine Pseudoalteromonas species.</title>
        <authorList>
            <person name="Boraston A.B."/>
            <person name="Hehemann J.-H."/>
            <person name="Vickers C.J."/>
            <person name="Salama-Alber O."/>
            <person name="Abe K."/>
            <person name="Hettle A.J."/>
        </authorList>
    </citation>
    <scope>NUCLEOTIDE SEQUENCE [LARGE SCALE GENOMIC DNA]</scope>
    <source>
        <strain evidence="3 4">PS42</strain>
    </source>
</reference>
<dbReference type="EMBL" id="SEUK01000031">
    <property type="protein sequence ID" value="KAA1165464.1"/>
    <property type="molecule type" value="Genomic_DNA"/>
</dbReference>
<dbReference type="Pfam" id="PF05838">
    <property type="entry name" value="Glyco_hydro_108"/>
    <property type="match status" value="1"/>
</dbReference>
<dbReference type="RefSeq" id="WP_149613292.1">
    <property type="nucleotide sequence ID" value="NZ_SEUK01000031.1"/>
</dbReference>
<protein>
    <submittedName>
        <fullName evidence="3">Secretion activator protein</fullName>
    </submittedName>
</protein>
<feature type="domain" description="TtsA-like Glycoside hydrolase family 108" evidence="1">
    <location>
        <begin position="45"/>
        <end position="117"/>
    </location>
</feature>
<dbReference type="Gene3D" id="1.20.141.10">
    <property type="entry name" value="Chitosanase, subunit A, domain 1"/>
    <property type="match status" value="1"/>
</dbReference>
<evidence type="ECO:0000313" key="3">
    <source>
        <dbReference type="EMBL" id="KAA1165464.1"/>
    </source>
</evidence>
<dbReference type="InterPro" id="IPR023346">
    <property type="entry name" value="Lysozyme-like_dom_sf"/>
</dbReference>
<dbReference type="Proteomes" id="UP000324162">
    <property type="component" value="Unassembled WGS sequence"/>
</dbReference>
<evidence type="ECO:0000259" key="1">
    <source>
        <dbReference type="Pfam" id="PF05838"/>
    </source>
</evidence>
<comment type="caution">
    <text evidence="3">The sequence shown here is derived from an EMBL/GenBank/DDBJ whole genome shotgun (WGS) entry which is preliminary data.</text>
</comment>
<feature type="domain" description="Peptidoglycan binding" evidence="2">
    <location>
        <begin position="122"/>
        <end position="186"/>
    </location>
</feature>
<dbReference type="InterPro" id="IPR008565">
    <property type="entry name" value="TtsA-like_GH18_dom"/>
</dbReference>
<organism evidence="3 4">
    <name type="scientific">Pseudoalteromonas fuliginea</name>
    <dbReference type="NCBI Taxonomy" id="1872678"/>
    <lineage>
        <taxon>Bacteria</taxon>
        <taxon>Pseudomonadati</taxon>
        <taxon>Pseudomonadota</taxon>
        <taxon>Gammaproteobacteria</taxon>
        <taxon>Alteromonadales</taxon>
        <taxon>Pseudoalteromonadaceae</taxon>
        <taxon>Pseudoalteromonas</taxon>
    </lineage>
</organism>
<accession>A0AB73BMM4</accession>
<gene>
    <name evidence="3" type="ORF">EU508_00595</name>
</gene>
<proteinExistence type="predicted"/>
<dbReference type="Pfam" id="PF09374">
    <property type="entry name" value="PG_binding_3"/>
    <property type="match status" value="1"/>
</dbReference>